<evidence type="ECO:0000256" key="1">
    <source>
        <dbReference type="ARBA" id="ARBA00004604"/>
    </source>
</evidence>
<name>A0AAN7YCT9_9EURO</name>
<evidence type="ECO:0000256" key="3">
    <source>
        <dbReference type="ARBA" id="ARBA00007188"/>
    </source>
</evidence>
<dbReference type="InterPro" id="IPR027417">
    <property type="entry name" value="P-loop_NTPase"/>
</dbReference>
<sequence>MGVDEYGSGSADADTIGQEQDEIPLFQIAHSISSRQGLTLLNAIASASFTNTDHVLPLILDIAADTIQRWIQRCDRQSLAEVVATVSGLAKVLPYVPYIGPVVSDFLAQCSLHELSPLMPELDSKTMTTTLIAAFRLLSYDLDAFRDCLSPGFLIMSFNHEHKHIRYLAIQCFAINMGSADKITQDLIHKHVGEGVIDGPWEEVDRIDYRLFKLHEEKRWTRIYRKLLESDSNLGNRKYRDQFDHRSDISPYVVSIGGVLLPTKHATSPPLSSFVHFPTSEDNLTRAALGLRNHKPILLYGPADAGKTAVIRELAHKVGTLSGLVTLHLNEQTDAKSLLGIYTSSLSGTGFQWQPGVLTKAIQEGRWVLIEDIDRAPAEVMGLLRPLIENNELFLSNRKERLRPKDGFRLLGTIRTSGPRSALAIRTPMLTNRRLWTAIEVQPYSAQEVQILLSKRFPDLTSFLLRILSAHARLVAVFTTNEAFKSCQSRLPNIKDLLKWCRRTVRQLRKTSNDNQIPDTFMIDMFKDGVDCYAAHLADKLLVNIAASAIAASLNIAPAAVEHTLKHQKPIVQDSKSSIQVGRASLTKNGSSHPSSGRQTSFATTRQVLQHMETIMCAASAREPLLLSEASDLLGGLKPVTTRSLMVPLIDEFNLLFDKTFAANKNAKFRQSIAKAFDKEKWPVLLRHWQEAIQLALNNMPEPSEREHLREQVSKRRKLDTSKRQSLRDRWLAFSDNINGVKVHLQKGDHLQVFAFVESRLVQAVRNGGWLLLDEINLASSEALDNLLSLLHTGEDDTPYLLLAEAGNVERINAHPNFRLFAAMNPATDAGKKDLPPALRAHFTESYVHAGDDDLNDLVEIIEAYLGATLANDKRAAADLAKAYLGIKRLASRHELTDGAGELPHFSLRSLTRCLQYVQQHEARHGLRRAMHEGLQMSFLTVLDSQSQQLVLDVVEQSLLSSSQAKRALYSHKPRISPQADRYVQFEHYEIVKGPFPTDAQPDYIVTKSVRRNLTNLVRAASMRKFPVLLQGPTSAGKTSMVEYLAKLSGNKFVRINNHEHTDLQEYLGTYASGTDGTLDYREGVLVEALRQGHWLVLDELNLAPSDVLEALNRLLDDNRELLIPETQEIVRPHPNFMLFATQNPAGIYGGRKRLSRAFRNRFLEIHVSDIPEDELEVILKERARIAPSFCKNIVDVYKSLTLQRQSSRLFEAKNSFATLRDLFRWASRPVDDREQLAYHGYMLLAERVRDPTEKLVVKRTIEDVLKVQIDEEVVYGDIKIPNNVKSDGKITWTRAMRRLFVLVSTALQNNEPVLLVGETGCGKTQVCQCIAHAFGRQLNIYNAHSNTETGDLIGSQRPMRHKSELAATIIQDLQALGEDYAIRRTDESMDIEDLITQFRSMDTSGFSEQAVKKVKDSISAYRSLFVWSDGSLVRSMRAGSHFLLDEISLADDSVLERMNSVLEPARTILLAEKGAAEDNFVAAESGFQFLATMNPGGDYGKRELSAALRNRLTEIWVPPLSDNEDVIPILEARLKTDAPKNGLSHSDHNERSLASSMVHFANFFRRRIEGSETSNIPLRPLLGWAEFVRQSHLGTQRALVHGAAMTFIDGLGANPAGLAGHLAEDISETRDLCLQRLHEVFDLDASEIYHAIPNYFCDADKVQIGDFGLSRLPGASNEQDLVLEVPTTIRNAMRIARALQTSRPLLLEGNPGVGKTAIVTSLAQLCGRPLTRINLSDQTDLMDLFGADAPTEGEKIGNFVWRDGPLLKAMQQGDWVLLDEMNLASQSVLEGLNACLDHRKEVYIAELDKTFHCHPGFTLFATQNPHSQGSGRKGLPASFVNRFTVVYADPFTKHDLVQICRSKYANISERRVHEVVSVVDGCQALASRSPDFADGGPWELNLRDLSRWLSLCEKFENLDPMIHFSTVVSDRFRQAKAKEQATTICHDTCGHVAVENMHHELFADTLQFGTMFCARATLQQFVRHEHTIDIAHLQAAKSFMTAWQMDWPIILVGPSGSGKTSLIRNLAALRGDRLVEVSMNADIDTADLIGGYEQYDGERLKCMLQEQLKACLATAIHKVLAAGLDMKLEQVLSAYQELGSRQLTATAVLEIIKNIPRDLLDHDEEQMQRLMLQLQQLESTQEKSTRFVWNDGVLIDALQSGAWLVLDNANLCNPSVLDRLNSLLEPNGYLVLSEQHGLDGKARIVRPAPGFKIILTADPRYGELSRAMRNRSLEIFLDTKMPEAQNFQPHLPCYPEDASIARLRPLVVDRDEQPDHGQVELEPWIDRLTADDLDLLTKPGGDVFEENVIQEAANRRLMRTLELVDPRRTPAGYTCSHLVAVNEPLMLTLVDAAMTSDQICTRILRNTLMWNMANLNSSAKSVFAAIATGVLQEAFRNRLEYICARDVVALCIDLIRARKPELPAYQQIASDVSTQLDSDAKLKTQLTTAVKKLMGPAPKSGQSLQTMWPIWKSSTAETKDELDFQLKVEALVERFGEVAYSVAESRTQLARLRLRMLDVCTIVNSHVNNTQVLEDLIGAVEHLSMNQASTTSGRGHFAKVFDTILYKLRIQDYHCSQLQEQRCLLFSDSAIKHQDVQQKSGPMKILQRLSDASVLGPILGVDLPPAEISLQRLAQSLQTLHDQPIGRMNYAQEELVELISLVSSTPKQFSSNNLKHIGRAARELVHCVLVPHADSLNIELNNSYDFENMDTSLLELMVSAKENAKDKSKTLSDTFSDLAVVCQNFNTLPDSQAEAYKVCGRGLLTVAVICLKLFVPDQMFDPTTLPMLIQTRHNRRKNELTARLGAWRSFQKNTTGQDTSLVIRVLEEELSDLGEPCDVLAVYRPIDDRHLKMLHTEFQNVLRSIVNTDLVAVMQDDDTKEVKSVYNQAIPRIKNCIERLSQIHRAYDDMVKPVVGLLHCVALALRLLLYGIDVQLTAAGRRTFMHENRPHVEYRIEEQKVESTLASMRLLAEDRLLNKEKEVTMLSTPELWTYLSELRLKLVVSEIDDARRTRLHVHIVGCIDELYVLWRQKLSADQQEAERQSRYYTYRGEDDLQEPSEDDVRALFPTHEEVERQNLTQDADGSAEEIYYDSDSDHHLDIDARKSAVKLARYHRSLLAERDVEILLQDRLRRRFCAQDETHIGFDDLSTMSPEMLPSLFLCLEDKLGAFSRQSAGQGLNIYADGDVEEVRKLFQITTQARARFQEIADRWPEHAIPAEAISYGNQVMAMKMSDSIAKLLTKTEKFLEIVAQWQAIASREWSVSSIVEALTSLIIHWRRLELGSWSRLLDVEDAKQQEDADAWYFIAYEAVVYNSLQYVQVLGLNRLESTLKDYPQKLARTLEEYLKTTTLGQFSGRLQLLSAFAQSLKACAQKLYEGHSSYLTQKTLTRLEKYPGRPLAQSDGFQNLPTDGASSSGEKDSDNESWYTNNSEIEFTMNKRERGRQVMMMHDTIVNIVQHYARYEPQVSKSLQDGRVLLEKKITEQIKLASWKDTNITALRESARRTHFRLFRIIKKYRALLGQPLTNFNAKYDPNNESGPRILLELPAIVQSDAINEHLRLCSDHIDSWLDRPERLRDPIVATKTMRFVLNSSIPDFYASAELESWIEDVSDAARELRKATPNVLTDDNGALLRDLKQRKRRLLADTLKDVAYMGVRRNLGTTELEAQSTTTMVLANLPSMSPVGVTQLDSGVNEVFHELIDTLPIARDSALGHSAELTDGETRRGLGYLEGFFNVAIKQRTEIGLLQSQLDRLSSLRQAFTNLDHGADTSQLESRQPWLPILLRTCARVVDFQSKHAQLQTEGVSTALRQYAERLQQIGSQTVESTSRQEVIAALQMDLTKWSDHEPQLEYLGSFLEKWFPSPDVVSPAAVKRLPIEVFDTQLQRHMNSIFVAIQRAAAVLNTLPSTNEEQGWLVNSTQVFSKIITSLQLESLSDAVEPLLKSLQPNNDNTEVQQVQIALALVSTPIISQLEASARYLLAHSTHLHLQTCRAAVFLGRTFATLCKEGFCSPSEASDGQEQSGKVEQGTGLGEGDAAQDTSKDVGDDEDLTELAQERGEREDGDEEMDKSKDAVDMGSNELEGEMGSGDEHVSDNNDESGGEDQEQDIDEETGNVDDLDPNAVDEKMWDEMQKQAEQEEKEMKSKKAQGQKTDDQAAGNEDPAETGADEDIEAAGSEQEEADGEQKAEGENIDPYLDQNQALDLPEDVQLNGEEQKEDEISDADMDGLSDVNDTDNPEDKAEANLPDEEKLDREGNIEEENTVEEEGEEDQQLGQAQDNEVVEDQDGEEGRLEDKEHNSREDDAMFDAQDQEDGGAGVANTNVDLDTDMDENAPQGQQEAEAAAQQSEPQKGATTSTQDQTGAEEDAVEQGIGRQEEVPNKSAQALQKLADVLERYHQRREIYTANEERQQQQTEQDVDMADADFEHIGDEQQKEAQALGTAKEDAVQNLDQAQAMENPRALADGDLPMPEDVHRSIEELQQETLTQKMTRMQHEREDRLEQQQSARTATLPDTTRDRPNKPQLPHEDAMELDNDLADDLEQPRIDSRGFQQNALRSTSLSEAQQLWSLTTNRTQSLSLLLTEQLRLILQPTTATKLRGDFRTGKRLNIRRIIPYIASGYKRDKIWMRRSIPSKRNYQVMLAVDDSRSMKESGADVLALETLCLLSRALSMLEVGELSIVAFGKDYNESLMGDDIPAQQQQQPPRAVKIAHDFSLPFSPSTSGPQTFSNFTFDQTGTNVRALLSESIRIFRDARLKSTARDATDLWQLQLIISDGHIGSDNDTVARLVRRAREEKIMCVFVIVDNSEESIVDLEEVVFEKSAKTGGGGKEGEPVMRKKRYLEGFPFQYYVVVREVRDLPGVLSRVLRGWFESVVEQG</sequence>
<evidence type="ECO:0000256" key="6">
    <source>
        <dbReference type="ARBA" id="ARBA00022741"/>
    </source>
</evidence>
<dbReference type="CDD" id="cd00009">
    <property type="entry name" value="AAA"/>
    <property type="match status" value="2"/>
</dbReference>
<dbReference type="Gene3D" id="3.40.50.300">
    <property type="entry name" value="P-loop containing nucleotide triphosphate hydrolases"/>
    <property type="match status" value="6"/>
</dbReference>
<comment type="caution">
    <text evidence="13">The sequence shown here is derived from an EMBL/GenBank/DDBJ whole genome shotgun (WGS) entry which is preliminary data.</text>
</comment>
<comment type="function">
    <text evidence="10">Nuclear chaperone required for maturation and nuclear export of pre-60S ribosome subunits.</text>
</comment>
<dbReference type="GO" id="GO:0005524">
    <property type="term" value="F:ATP binding"/>
    <property type="evidence" value="ECO:0007669"/>
    <property type="project" value="UniProtKB-KW"/>
</dbReference>
<evidence type="ECO:0000256" key="5">
    <source>
        <dbReference type="ARBA" id="ARBA00022553"/>
    </source>
</evidence>
<proteinExistence type="inferred from homology"/>
<feature type="compositionally biased region" description="Basic and acidic residues" evidence="11">
    <location>
        <begin position="4426"/>
        <end position="4436"/>
    </location>
</feature>
<dbReference type="FunFam" id="3.40.50.300:FF:001368">
    <property type="entry name" value="Midasin"/>
    <property type="match status" value="1"/>
</dbReference>
<dbReference type="GO" id="GO:0005654">
    <property type="term" value="C:nucleoplasm"/>
    <property type="evidence" value="ECO:0007669"/>
    <property type="project" value="UniProtKB-SubCell"/>
</dbReference>
<comment type="subcellular location">
    <subcellularLocation>
        <location evidence="1">Nucleus</location>
        <location evidence="1">Nucleolus</location>
    </subcellularLocation>
    <subcellularLocation>
        <location evidence="2">Nucleus</location>
        <location evidence="2">Nucleoplasm</location>
    </subcellularLocation>
</comment>
<dbReference type="InterPro" id="IPR003593">
    <property type="entry name" value="AAA+_ATPase"/>
</dbReference>
<keyword evidence="9 10" id="KW-0539">Nucleus</keyword>
<dbReference type="SUPFAM" id="SSF52540">
    <property type="entry name" value="P-loop containing nucleoside triphosphate hydrolases"/>
    <property type="match status" value="7"/>
</dbReference>
<feature type="region of interest" description="Disordered" evidence="11">
    <location>
        <begin position="4492"/>
        <end position="4529"/>
    </location>
</feature>
<evidence type="ECO:0000256" key="9">
    <source>
        <dbReference type="ARBA" id="ARBA00023242"/>
    </source>
</evidence>
<evidence type="ECO:0000256" key="2">
    <source>
        <dbReference type="ARBA" id="ARBA00004642"/>
    </source>
</evidence>
<dbReference type="GO" id="GO:0016887">
    <property type="term" value="F:ATP hydrolysis activity"/>
    <property type="evidence" value="ECO:0007669"/>
    <property type="project" value="InterPro"/>
</dbReference>
<feature type="compositionally biased region" description="Basic and acidic residues" evidence="11">
    <location>
        <begin position="4494"/>
        <end position="4503"/>
    </location>
</feature>
<dbReference type="InterPro" id="IPR002035">
    <property type="entry name" value="VWF_A"/>
</dbReference>
<feature type="compositionally biased region" description="Basic and acidic residues" evidence="11">
    <location>
        <begin position="4516"/>
        <end position="4529"/>
    </location>
</feature>
<feature type="region of interest" description="Disordered" evidence="11">
    <location>
        <begin position="4403"/>
        <end position="4447"/>
    </location>
</feature>
<feature type="compositionally biased region" description="Basic and acidic residues" evidence="11">
    <location>
        <begin position="4125"/>
        <end position="4146"/>
    </location>
</feature>
<feature type="region of interest" description="Disordered" evidence="11">
    <location>
        <begin position="4013"/>
        <end position="4050"/>
    </location>
</feature>
<dbReference type="EMBL" id="JAVRRJ010000011">
    <property type="protein sequence ID" value="KAK5080940.1"/>
    <property type="molecule type" value="Genomic_DNA"/>
</dbReference>
<dbReference type="Pfam" id="PF21108">
    <property type="entry name" value="MDN1_4th"/>
    <property type="match status" value="1"/>
</dbReference>
<feature type="compositionally biased region" description="Basic and acidic residues" evidence="11">
    <location>
        <begin position="4290"/>
        <end position="4305"/>
    </location>
</feature>
<feature type="compositionally biased region" description="Basic and acidic residues" evidence="11">
    <location>
        <begin position="4403"/>
        <end position="4412"/>
    </location>
</feature>
<feature type="compositionally biased region" description="Acidic residues" evidence="11">
    <location>
        <begin position="4163"/>
        <end position="4184"/>
    </location>
</feature>
<evidence type="ECO:0000313" key="13">
    <source>
        <dbReference type="EMBL" id="KAK5080940.1"/>
    </source>
</evidence>
<dbReference type="Pfam" id="PF17867">
    <property type="entry name" value="AAA_lid_7"/>
    <property type="match status" value="3"/>
</dbReference>
<dbReference type="InterPro" id="IPR048617">
    <property type="entry name" value="MDN1_AAA_lid_4"/>
</dbReference>
<keyword evidence="8 10" id="KW-0143">Chaperone</keyword>
<evidence type="ECO:0000256" key="11">
    <source>
        <dbReference type="SAM" id="MobiDB-lite"/>
    </source>
</evidence>
<dbReference type="PIRSF" id="PIRSF010340">
    <property type="entry name" value="Midasin"/>
    <property type="match status" value="1"/>
</dbReference>
<dbReference type="PANTHER" id="PTHR48103">
    <property type="entry name" value="MIDASIN-RELATED"/>
    <property type="match status" value="1"/>
</dbReference>
<reference evidence="13 14" key="1">
    <citation type="submission" date="2023-08" db="EMBL/GenBank/DDBJ databases">
        <title>Black Yeasts Isolated from many extreme environments.</title>
        <authorList>
            <person name="Coleine C."/>
            <person name="Stajich J.E."/>
            <person name="Selbmann L."/>
        </authorList>
    </citation>
    <scope>NUCLEOTIDE SEQUENCE [LARGE SCALE GENOMIC DNA]</scope>
    <source>
        <strain evidence="13 14">CCFEE 5910</strain>
    </source>
</reference>
<dbReference type="GO" id="GO:0000055">
    <property type="term" value="P:ribosomal large subunit export from nucleus"/>
    <property type="evidence" value="ECO:0007669"/>
    <property type="project" value="TreeGrafter"/>
</dbReference>
<feature type="compositionally biased region" description="Polar residues" evidence="11">
    <location>
        <begin position="4504"/>
        <end position="4515"/>
    </location>
</feature>
<feature type="compositionally biased region" description="Acidic residues" evidence="11">
    <location>
        <begin position="4217"/>
        <end position="4238"/>
    </location>
</feature>
<dbReference type="Pfam" id="PF07728">
    <property type="entry name" value="AAA_5"/>
    <property type="match status" value="8"/>
</dbReference>
<comment type="similarity">
    <text evidence="3 10">Belongs to the midasin family.</text>
</comment>
<dbReference type="FunFam" id="3.40.50.300:FF:000142">
    <property type="entry name" value="Midasin"/>
    <property type="match status" value="1"/>
</dbReference>
<evidence type="ECO:0000256" key="8">
    <source>
        <dbReference type="ARBA" id="ARBA00023186"/>
    </source>
</evidence>
<dbReference type="PANTHER" id="PTHR48103:SF2">
    <property type="entry name" value="MIDASIN"/>
    <property type="match status" value="1"/>
</dbReference>
<feature type="compositionally biased region" description="Polar residues" evidence="11">
    <location>
        <begin position="3405"/>
        <end position="3418"/>
    </location>
</feature>
<evidence type="ECO:0000256" key="10">
    <source>
        <dbReference type="PIRNR" id="PIRNR010340"/>
    </source>
</evidence>
<feature type="region of interest" description="Disordered" evidence="11">
    <location>
        <begin position="3399"/>
        <end position="3428"/>
    </location>
</feature>
<dbReference type="PROSITE" id="PS50234">
    <property type="entry name" value="VWFA"/>
    <property type="match status" value="1"/>
</dbReference>
<gene>
    <name evidence="13" type="primary">MDN1</name>
    <name evidence="13" type="ORF">LTR05_008256</name>
</gene>
<protein>
    <recommendedName>
        <fullName evidence="4 10">Midasin</fullName>
    </recommendedName>
</protein>
<feature type="compositionally biased region" description="Low complexity" evidence="11">
    <location>
        <begin position="4335"/>
        <end position="4352"/>
    </location>
</feature>
<feature type="compositionally biased region" description="Polar residues" evidence="11">
    <location>
        <begin position="4015"/>
        <end position="4026"/>
    </location>
</feature>
<dbReference type="GO" id="GO:0005730">
    <property type="term" value="C:nucleolus"/>
    <property type="evidence" value="ECO:0007669"/>
    <property type="project" value="UniProtKB-SubCell"/>
</dbReference>
<keyword evidence="7 10" id="KW-0067">ATP-binding</keyword>
<feature type="region of interest" description="Disordered" evidence="11">
    <location>
        <begin position="4079"/>
        <end position="4387"/>
    </location>
</feature>
<dbReference type="InterPro" id="IPR036465">
    <property type="entry name" value="vWFA_dom_sf"/>
</dbReference>
<dbReference type="FunFam" id="3.40.50.300:FF:000582">
    <property type="entry name" value="Midasin"/>
    <property type="match status" value="1"/>
</dbReference>
<feature type="compositionally biased region" description="Polar residues" evidence="11">
    <location>
        <begin position="4354"/>
        <end position="4363"/>
    </location>
</feature>
<dbReference type="Pfam" id="PF17865">
    <property type="entry name" value="AAA_lid_5"/>
    <property type="match status" value="1"/>
</dbReference>
<evidence type="ECO:0000259" key="12">
    <source>
        <dbReference type="PROSITE" id="PS50234"/>
    </source>
</evidence>
<organism evidence="13 14">
    <name type="scientific">Lithohypha guttulata</name>
    <dbReference type="NCBI Taxonomy" id="1690604"/>
    <lineage>
        <taxon>Eukaryota</taxon>
        <taxon>Fungi</taxon>
        <taxon>Dikarya</taxon>
        <taxon>Ascomycota</taxon>
        <taxon>Pezizomycotina</taxon>
        <taxon>Eurotiomycetes</taxon>
        <taxon>Chaetothyriomycetidae</taxon>
        <taxon>Chaetothyriales</taxon>
        <taxon>Trichomeriaceae</taxon>
        <taxon>Lithohypha</taxon>
    </lineage>
</organism>
<keyword evidence="6 10" id="KW-0547">Nucleotide-binding</keyword>
<evidence type="ECO:0000256" key="4">
    <source>
        <dbReference type="ARBA" id="ARBA00017143"/>
    </source>
</evidence>
<feature type="domain" description="VWFA" evidence="12">
    <location>
        <begin position="4640"/>
        <end position="4867"/>
    </location>
</feature>
<dbReference type="GO" id="GO:0030687">
    <property type="term" value="C:preribosome, large subunit precursor"/>
    <property type="evidence" value="ECO:0007669"/>
    <property type="project" value="TreeGrafter"/>
</dbReference>
<keyword evidence="14" id="KW-1185">Reference proteome</keyword>
<evidence type="ECO:0000313" key="14">
    <source>
        <dbReference type="Proteomes" id="UP001309876"/>
    </source>
</evidence>
<feature type="compositionally biased region" description="Acidic residues" evidence="11">
    <location>
        <begin position="4097"/>
        <end position="4121"/>
    </location>
</feature>
<dbReference type="SUPFAM" id="SSF53300">
    <property type="entry name" value="vWA-like"/>
    <property type="match status" value="1"/>
</dbReference>
<dbReference type="GO" id="GO:0000027">
    <property type="term" value="P:ribosomal large subunit assembly"/>
    <property type="evidence" value="ECO:0007669"/>
    <property type="project" value="InterPro"/>
</dbReference>
<dbReference type="InterPro" id="IPR012099">
    <property type="entry name" value="Midasin"/>
</dbReference>
<feature type="compositionally biased region" description="Basic and acidic residues" evidence="11">
    <location>
        <begin position="4239"/>
        <end position="4258"/>
    </location>
</feature>
<dbReference type="SMART" id="SM00382">
    <property type="entry name" value="AAA"/>
    <property type="match status" value="5"/>
</dbReference>
<accession>A0AAN7YCT9</accession>
<evidence type="ECO:0000256" key="7">
    <source>
        <dbReference type="ARBA" id="ARBA00022840"/>
    </source>
</evidence>
<dbReference type="InterPro" id="IPR041190">
    <property type="entry name" value="Midasin_AAA_lid_5"/>
</dbReference>
<dbReference type="Proteomes" id="UP001309876">
    <property type="component" value="Unassembled WGS sequence"/>
</dbReference>
<keyword evidence="5" id="KW-0597">Phosphoprotein</keyword>
<dbReference type="InterPro" id="IPR040848">
    <property type="entry name" value="AAA_lid_7"/>
</dbReference>
<feature type="compositionally biased region" description="Acidic residues" evidence="11">
    <location>
        <begin position="4259"/>
        <end position="4273"/>
    </location>
</feature>
<dbReference type="InterPro" id="IPR011704">
    <property type="entry name" value="ATPase_dyneun-rel_AAA"/>
</dbReference>
<dbReference type="FunFam" id="3.40.50.300:FF:000712">
    <property type="entry name" value="Midasin"/>
    <property type="match status" value="1"/>
</dbReference>